<protein>
    <submittedName>
        <fullName evidence="2">Uncharacterized protein</fullName>
    </submittedName>
</protein>
<evidence type="ECO:0000313" key="2">
    <source>
        <dbReference type="EMBL" id="OIR08043.1"/>
    </source>
</evidence>
<sequence length="241" mass="25271">MGIMAKFRPAGNLGFYRGFLCAPQAPGVAVPPAGLARERSRGPSTGQSAACAASKFMSLRRRALGSAQLGFPPLPSSARAPSSLRGAQCASQPRARLPNLCPSGAGRWAPPSLAFLRFPPPLTLRRRCGALNAPVSRVRGFQIYVPQAPGAGLRPAWLSSASLLRSRSVVAAGPSTGQSAAKAASKRYGSVWPETALRRRRTPRATMITTTGRPASMATSLSMGRPTACRPRAASPSRARQ</sequence>
<comment type="caution">
    <text evidence="2">The sequence shown here is derived from an EMBL/GenBank/DDBJ whole genome shotgun (WGS) entry which is preliminary data.</text>
</comment>
<feature type="region of interest" description="Disordered" evidence="1">
    <location>
        <begin position="209"/>
        <end position="241"/>
    </location>
</feature>
<evidence type="ECO:0000256" key="1">
    <source>
        <dbReference type="SAM" id="MobiDB-lite"/>
    </source>
</evidence>
<proteinExistence type="predicted"/>
<feature type="compositionally biased region" description="Low complexity" evidence="1">
    <location>
        <begin position="225"/>
        <end position="241"/>
    </location>
</feature>
<name>A0A1J5SJD1_9ZZZZ</name>
<dbReference type="AlphaFoldDB" id="A0A1J5SJD1"/>
<reference evidence="2" key="1">
    <citation type="submission" date="2016-10" db="EMBL/GenBank/DDBJ databases">
        <title>Sequence of Gallionella enrichment culture.</title>
        <authorList>
            <person name="Poehlein A."/>
            <person name="Muehling M."/>
            <person name="Daniel R."/>
        </authorList>
    </citation>
    <scope>NUCLEOTIDE SEQUENCE</scope>
</reference>
<accession>A0A1J5SJD1</accession>
<organism evidence="2">
    <name type="scientific">mine drainage metagenome</name>
    <dbReference type="NCBI Taxonomy" id="410659"/>
    <lineage>
        <taxon>unclassified sequences</taxon>
        <taxon>metagenomes</taxon>
        <taxon>ecological metagenomes</taxon>
    </lineage>
</organism>
<dbReference type="EMBL" id="MLJW01000034">
    <property type="protein sequence ID" value="OIR08043.1"/>
    <property type="molecule type" value="Genomic_DNA"/>
</dbReference>
<gene>
    <name evidence="2" type="ORF">GALL_99070</name>
</gene>